<gene>
    <name evidence="2" type="ORF">BaRGS_00004969</name>
</gene>
<evidence type="ECO:0000313" key="3">
    <source>
        <dbReference type="Proteomes" id="UP001519460"/>
    </source>
</evidence>
<dbReference type="Proteomes" id="UP001519460">
    <property type="component" value="Unassembled WGS sequence"/>
</dbReference>
<evidence type="ECO:0000256" key="1">
    <source>
        <dbReference type="SAM" id="MobiDB-lite"/>
    </source>
</evidence>
<organism evidence="2 3">
    <name type="scientific">Batillaria attramentaria</name>
    <dbReference type="NCBI Taxonomy" id="370345"/>
    <lineage>
        <taxon>Eukaryota</taxon>
        <taxon>Metazoa</taxon>
        <taxon>Spiralia</taxon>
        <taxon>Lophotrochozoa</taxon>
        <taxon>Mollusca</taxon>
        <taxon>Gastropoda</taxon>
        <taxon>Caenogastropoda</taxon>
        <taxon>Sorbeoconcha</taxon>
        <taxon>Cerithioidea</taxon>
        <taxon>Batillariidae</taxon>
        <taxon>Batillaria</taxon>
    </lineage>
</organism>
<proteinExistence type="predicted"/>
<keyword evidence="3" id="KW-1185">Reference proteome</keyword>
<name>A0ABD0LWE9_9CAEN</name>
<feature type="compositionally biased region" description="Polar residues" evidence="1">
    <location>
        <begin position="1"/>
        <end position="12"/>
    </location>
</feature>
<comment type="caution">
    <text evidence="2">The sequence shown here is derived from an EMBL/GenBank/DDBJ whole genome shotgun (WGS) entry which is preliminary data.</text>
</comment>
<accession>A0ABD0LWE9</accession>
<dbReference type="EMBL" id="JACVVK020000018">
    <property type="protein sequence ID" value="KAK7503846.1"/>
    <property type="molecule type" value="Genomic_DNA"/>
</dbReference>
<dbReference type="AlphaFoldDB" id="A0ABD0LWE9"/>
<sequence>MPCRVHQQTQQGVHMHPNAAVSDLPQQEEYNDRYRLLVTYPNRRSIMIVSLRPQERDAKSFPTPSPNIRLMLKGNDDMVEADRSKSGASLSVKSIRLMAQPRLKTPEFLHSVWAI</sequence>
<reference evidence="2 3" key="1">
    <citation type="journal article" date="2023" name="Sci. Data">
        <title>Genome assembly of the Korean intertidal mud-creeper Batillaria attramentaria.</title>
        <authorList>
            <person name="Patra A.K."/>
            <person name="Ho P.T."/>
            <person name="Jun S."/>
            <person name="Lee S.J."/>
            <person name="Kim Y."/>
            <person name="Won Y.J."/>
        </authorList>
    </citation>
    <scope>NUCLEOTIDE SEQUENCE [LARGE SCALE GENOMIC DNA]</scope>
    <source>
        <strain evidence="2">Wonlab-2016</strain>
    </source>
</reference>
<feature type="region of interest" description="Disordered" evidence="1">
    <location>
        <begin position="1"/>
        <end position="26"/>
    </location>
</feature>
<protein>
    <submittedName>
        <fullName evidence="2">Uncharacterized protein</fullName>
    </submittedName>
</protein>
<evidence type="ECO:0000313" key="2">
    <source>
        <dbReference type="EMBL" id="KAK7503846.1"/>
    </source>
</evidence>